<name>A0A0G9HMB3_9GAMM</name>
<dbReference type="Proteomes" id="UP000182987">
    <property type="component" value="Chromosome"/>
</dbReference>
<dbReference type="PATRIC" id="fig|1440763.5.peg.140"/>
<evidence type="ECO:0000256" key="3">
    <source>
        <dbReference type="ARBA" id="ARBA00023163"/>
    </source>
</evidence>
<evidence type="ECO:0000313" key="5">
    <source>
        <dbReference type="Proteomes" id="UP000182987"/>
    </source>
</evidence>
<dbReference type="Pfam" id="PF00440">
    <property type="entry name" value="TetR_N"/>
    <property type="match status" value="1"/>
</dbReference>
<accession>A0A0G9HMB3</accession>
<proteinExistence type="predicted"/>
<dbReference type="Gene3D" id="1.10.10.60">
    <property type="entry name" value="Homeodomain-like"/>
    <property type="match status" value="1"/>
</dbReference>
<keyword evidence="1" id="KW-0805">Transcription regulation</keyword>
<keyword evidence="2" id="KW-0238">DNA-binding</keyword>
<dbReference type="Gene3D" id="1.10.357.10">
    <property type="entry name" value="Tetracycline Repressor, domain 2"/>
    <property type="match status" value="1"/>
</dbReference>
<keyword evidence="5" id="KW-1185">Reference proteome</keyword>
<evidence type="ECO:0000313" key="4">
    <source>
        <dbReference type="EMBL" id="APG03652.1"/>
    </source>
</evidence>
<dbReference type="STRING" id="1440763.BJI69_06860"/>
<evidence type="ECO:0000256" key="1">
    <source>
        <dbReference type="ARBA" id="ARBA00023015"/>
    </source>
</evidence>
<protein>
    <submittedName>
        <fullName evidence="4">Uncharacterized protein</fullName>
    </submittedName>
</protein>
<dbReference type="PANTHER" id="PTHR47506:SF7">
    <property type="entry name" value="TRANSCRIPTIONAL REGULATORY PROTEIN"/>
    <property type="match status" value="1"/>
</dbReference>
<gene>
    <name evidence="4" type="ORF">BJI69_06860</name>
</gene>
<dbReference type="RefSeq" id="WP_046965797.1">
    <property type="nucleotide sequence ID" value="NZ_CP017480.1"/>
</dbReference>
<dbReference type="OrthoDB" id="9798857at2"/>
<dbReference type="SUPFAM" id="SSF48498">
    <property type="entry name" value="Tetracyclin repressor-like, C-terminal domain"/>
    <property type="match status" value="1"/>
</dbReference>
<dbReference type="PANTHER" id="PTHR47506">
    <property type="entry name" value="TRANSCRIPTIONAL REGULATORY PROTEIN"/>
    <property type="match status" value="1"/>
</dbReference>
<dbReference type="InterPro" id="IPR001647">
    <property type="entry name" value="HTH_TetR"/>
</dbReference>
<dbReference type="InterPro" id="IPR036271">
    <property type="entry name" value="Tet_transcr_reg_TetR-rel_C_sf"/>
</dbReference>
<organism evidence="4 5">
    <name type="scientific">Luteibacter rhizovicinus DSM 16549</name>
    <dbReference type="NCBI Taxonomy" id="1440763"/>
    <lineage>
        <taxon>Bacteria</taxon>
        <taxon>Pseudomonadati</taxon>
        <taxon>Pseudomonadota</taxon>
        <taxon>Gammaproteobacteria</taxon>
        <taxon>Lysobacterales</taxon>
        <taxon>Rhodanobacteraceae</taxon>
        <taxon>Luteibacter</taxon>
    </lineage>
</organism>
<dbReference type="GO" id="GO:0003677">
    <property type="term" value="F:DNA binding"/>
    <property type="evidence" value="ECO:0007669"/>
    <property type="project" value="UniProtKB-UniRule"/>
</dbReference>
<evidence type="ECO:0000256" key="2">
    <source>
        <dbReference type="ARBA" id="ARBA00023125"/>
    </source>
</evidence>
<dbReference type="KEGG" id="lrz:BJI69_06860"/>
<dbReference type="PROSITE" id="PS50977">
    <property type="entry name" value="HTH_TETR_2"/>
    <property type="match status" value="1"/>
</dbReference>
<dbReference type="PRINTS" id="PR00455">
    <property type="entry name" value="HTHTETR"/>
</dbReference>
<reference evidence="5" key="1">
    <citation type="submission" date="2016-09" db="EMBL/GenBank/DDBJ databases">
        <authorList>
            <person name="Lysoe E."/>
        </authorList>
    </citation>
    <scope>NUCLEOTIDE SEQUENCE [LARGE SCALE GENOMIC DNA]</scope>
    <source>
        <strain evidence="5">LJ96T</strain>
    </source>
</reference>
<keyword evidence="3" id="KW-0804">Transcription</keyword>
<dbReference type="EMBL" id="CP017480">
    <property type="protein sequence ID" value="APG03652.1"/>
    <property type="molecule type" value="Genomic_DNA"/>
</dbReference>
<dbReference type="SUPFAM" id="SSF46689">
    <property type="entry name" value="Homeodomain-like"/>
    <property type="match status" value="1"/>
</dbReference>
<dbReference type="InterPro" id="IPR009057">
    <property type="entry name" value="Homeodomain-like_sf"/>
</dbReference>
<dbReference type="AlphaFoldDB" id="A0A0G9HMB3"/>
<sequence length="195" mass="21316">MRYDKDHKDQTRQRIVETAALRFREHGIEGEGVKSLMAAAGLTNGAFYNHFESKEDLTREAVTAALKERVARLQHWIDTGEGLGGLIRSYFSIRHRDNPGHGCPSSAVAAEVARHSDPVREAFTIGVNEFLELAATQWPSLPPDQARSRAIALYGLMAGTMQVARATHDPLVSEEVLAAGRRAALELAGIEADEG</sequence>